<accession>A0A4R7D9A7</accession>
<dbReference type="EMBL" id="SNZV01000001">
    <property type="protein sequence ID" value="TDS17317.1"/>
    <property type="molecule type" value="Genomic_DNA"/>
</dbReference>
<protein>
    <submittedName>
        <fullName evidence="1">Uncharacterized protein</fullName>
    </submittedName>
</protein>
<comment type="caution">
    <text evidence="1">The sequence shown here is derived from an EMBL/GenBank/DDBJ whole genome shotgun (WGS) entry which is preliminary data.</text>
</comment>
<name>A0A4R7D9A7_9SPHI</name>
<evidence type="ECO:0000313" key="1">
    <source>
        <dbReference type="EMBL" id="TDS17317.1"/>
    </source>
</evidence>
<dbReference type="AlphaFoldDB" id="A0A4R7D9A7"/>
<proteinExistence type="predicted"/>
<gene>
    <name evidence="1" type="ORF">B0I21_101181</name>
</gene>
<reference evidence="1 2" key="1">
    <citation type="submission" date="2019-03" db="EMBL/GenBank/DDBJ databases">
        <title>Genomic Encyclopedia of Type Strains, Phase III (KMG-III): the genomes of soil and plant-associated and newly described type strains.</title>
        <authorList>
            <person name="Whitman W."/>
        </authorList>
    </citation>
    <scope>NUCLEOTIDE SEQUENCE [LARGE SCALE GENOMIC DNA]</scope>
    <source>
        <strain evidence="1 2">CGMCC 1.12801</strain>
    </source>
</reference>
<evidence type="ECO:0000313" key="2">
    <source>
        <dbReference type="Proteomes" id="UP000294752"/>
    </source>
</evidence>
<organism evidence="1 2">
    <name type="scientific">Sphingobacterium paludis</name>
    <dbReference type="NCBI Taxonomy" id="1476465"/>
    <lineage>
        <taxon>Bacteria</taxon>
        <taxon>Pseudomonadati</taxon>
        <taxon>Bacteroidota</taxon>
        <taxon>Sphingobacteriia</taxon>
        <taxon>Sphingobacteriales</taxon>
        <taxon>Sphingobacteriaceae</taxon>
        <taxon>Sphingobacterium</taxon>
    </lineage>
</organism>
<dbReference type="Proteomes" id="UP000294752">
    <property type="component" value="Unassembled WGS sequence"/>
</dbReference>
<sequence>MVWQKTVHVERGAQSARCGKASHDLHSMLCYVDAQIDNKEFKR</sequence>
<keyword evidence="2" id="KW-1185">Reference proteome</keyword>